<dbReference type="GO" id="GO:0046422">
    <property type="term" value="F:violaxanthin de-epoxidase activity"/>
    <property type="evidence" value="ECO:0007669"/>
    <property type="project" value="InterPro"/>
</dbReference>
<organism evidence="3 4">
    <name type="scientific">Polyplax serrata</name>
    <name type="common">Common mouse louse</name>
    <dbReference type="NCBI Taxonomy" id="468196"/>
    <lineage>
        <taxon>Eukaryota</taxon>
        <taxon>Metazoa</taxon>
        <taxon>Ecdysozoa</taxon>
        <taxon>Arthropoda</taxon>
        <taxon>Hexapoda</taxon>
        <taxon>Insecta</taxon>
        <taxon>Pterygota</taxon>
        <taxon>Neoptera</taxon>
        <taxon>Paraneoptera</taxon>
        <taxon>Psocodea</taxon>
        <taxon>Troctomorpha</taxon>
        <taxon>Phthiraptera</taxon>
        <taxon>Anoplura</taxon>
        <taxon>Polyplacidae</taxon>
        <taxon>Polyplax</taxon>
    </lineage>
</organism>
<dbReference type="GO" id="GO:0006629">
    <property type="term" value="P:lipid metabolic process"/>
    <property type="evidence" value="ECO:0007669"/>
    <property type="project" value="TreeGrafter"/>
</dbReference>
<feature type="compositionally biased region" description="Basic residues" evidence="1">
    <location>
        <begin position="257"/>
        <end position="272"/>
    </location>
</feature>
<accession>A0AAN8S2I0</accession>
<dbReference type="AlphaFoldDB" id="A0AAN8S2I0"/>
<dbReference type="PANTHER" id="PTHR10612">
    <property type="entry name" value="APOLIPOPROTEIN D"/>
    <property type="match status" value="1"/>
</dbReference>
<dbReference type="Proteomes" id="UP001372834">
    <property type="component" value="Unassembled WGS sequence"/>
</dbReference>
<dbReference type="SUPFAM" id="SSF50814">
    <property type="entry name" value="Lipocalins"/>
    <property type="match status" value="1"/>
</dbReference>
<dbReference type="InterPro" id="IPR010788">
    <property type="entry name" value="VDE_dom"/>
</dbReference>
<dbReference type="GO" id="GO:0005737">
    <property type="term" value="C:cytoplasm"/>
    <property type="evidence" value="ECO:0007669"/>
    <property type="project" value="TreeGrafter"/>
</dbReference>
<dbReference type="InterPro" id="IPR012674">
    <property type="entry name" value="Calycin"/>
</dbReference>
<gene>
    <name evidence="3" type="ORF">RUM43_002167</name>
</gene>
<evidence type="ECO:0000313" key="4">
    <source>
        <dbReference type="Proteomes" id="UP001372834"/>
    </source>
</evidence>
<comment type="caution">
    <text evidence="3">The sequence shown here is derived from an EMBL/GenBank/DDBJ whole genome shotgun (WGS) entry which is preliminary data.</text>
</comment>
<feature type="region of interest" description="Disordered" evidence="1">
    <location>
        <begin position="245"/>
        <end position="272"/>
    </location>
</feature>
<name>A0AAN8S2I0_POLSC</name>
<sequence length="272" mass="31136">MAKTIVPADVSSAHWKTLGPSSSSATPDDIRGNTCGLKSAVDREGLHFKMCLRHGVLVFVFLLCVFCDCYKVREDKTKCPRVKALRNIDLHELMGTWYVVEYYASSEEMPEYSCMKAKFTVSPENLDVSMKFNYSFIDDPEKEKLSGNITWQIPDLHQPAHWIHAEDTYEGVYNTYVLDSDYQTFGLLLHCAEKTGSTRYLSSLVLSRSQTLKSNIINYLREKLPRYDIDLEYMFPVGQKNCGPDEIMKIPQSTARTRSKGGKKHPLKHRNK</sequence>
<dbReference type="EMBL" id="JAWJWE010000036">
    <property type="protein sequence ID" value="KAK6628355.1"/>
    <property type="molecule type" value="Genomic_DNA"/>
</dbReference>
<feature type="domain" description="VDE lipocalin" evidence="2">
    <location>
        <begin position="69"/>
        <end position="234"/>
    </location>
</feature>
<dbReference type="Gene3D" id="2.40.128.20">
    <property type="match status" value="1"/>
</dbReference>
<dbReference type="Pfam" id="PF07137">
    <property type="entry name" value="VDE"/>
    <property type="match status" value="1"/>
</dbReference>
<evidence type="ECO:0000313" key="3">
    <source>
        <dbReference type="EMBL" id="KAK6628355.1"/>
    </source>
</evidence>
<protein>
    <recommendedName>
        <fullName evidence="2">VDE lipocalin domain-containing protein</fullName>
    </recommendedName>
</protein>
<evidence type="ECO:0000256" key="1">
    <source>
        <dbReference type="SAM" id="MobiDB-lite"/>
    </source>
</evidence>
<dbReference type="CDD" id="cd00301">
    <property type="entry name" value="lipocalin_FABP"/>
    <property type="match status" value="1"/>
</dbReference>
<reference evidence="3 4" key="1">
    <citation type="submission" date="2023-10" db="EMBL/GenBank/DDBJ databases">
        <title>Genomes of two closely related lineages of the louse Polyplax serrata with different host specificities.</title>
        <authorList>
            <person name="Martinu J."/>
            <person name="Tarabai H."/>
            <person name="Stefka J."/>
            <person name="Hypsa V."/>
        </authorList>
    </citation>
    <scope>NUCLEOTIDE SEQUENCE [LARGE SCALE GENOMIC DNA]</scope>
    <source>
        <strain evidence="3">HR10_N</strain>
    </source>
</reference>
<dbReference type="GO" id="GO:0000302">
    <property type="term" value="P:response to reactive oxygen species"/>
    <property type="evidence" value="ECO:0007669"/>
    <property type="project" value="TreeGrafter"/>
</dbReference>
<evidence type="ECO:0000259" key="2">
    <source>
        <dbReference type="Pfam" id="PF07137"/>
    </source>
</evidence>
<dbReference type="PANTHER" id="PTHR10612:SF11">
    <property type="entry name" value="KARL, ISOFORM A"/>
    <property type="match status" value="1"/>
</dbReference>
<proteinExistence type="predicted"/>